<feature type="domain" description="N-acetyltransferase" evidence="3">
    <location>
        <begin position="170"/>
        <end position="311"/>
    </location>
</feature>
<evidence type="ECO:0000256" key="2">
    <source>
        <dbReference type="ARBA" id="ARBA00023315"/>
    </source>
</evidence>
<reference evidence="4 5" key="1">
    <citation type="submission" date="2019-04" db="EMBL/GenBank/DDBJ databases">
        <title>Whole genome sequencing of Brevibacillus sp. TGS2-1.</title>
        <authorList>
            <person name="Choi A."/>
        </authorList>
    </citation>
    <scope>NUCLEOTIDE SEQUENCE [LARGE SCALE GENOMIC DNA]</scope>
    <source>
        <strain evidence="4 5">TGS2-1</strain>
    </source>
</reference>
<dbReference type="Pfam" id="PF00583">
    <property type="entry name" value="Acetyltransf_1"/>
    <property type="match status" value="1"/>
</dbReference>
<dbReference type="Gene3D" id="3.40.630.30">
    <property type="match status" value="1"/>
</dbReference>
<dbReference type="InterPro" id="IPR000182">
    <property type="entry name" value="GNAT_dom"/>
</dbReference>
<dbReference type="GO" id="GO:0016747">
    <property type="term" value="F:acyltransferase activity, transferring groups other than amino-acyl groups"/>
    <property type="evidence" value="ECO:0007669"/>
    <property type="project" value="InterPro"/>
</dbReference>
<dbReference type="OrthoDB" id="9775804at2"/>
<dbReference type="InterPro" id="IPR050680">
    <property type="entry name" value="YpeA/RimI_acetyltransf"/>
</dbReference>
<gene>
    <name evidence="4" type="ORF">E8L90_06265</name>
</gene>
<dbReference type="AlphaFoldDB" id="A0A4V5TIH5"/>
<comment type="caution">
    <text evidence="4">The sequence shown here is derived from an EMBL/GenBank/DDBJ whole genome shotgun (WGS) entry which is preliminary data.</text>
</comment>
<evidence type="ECO:0000259" key="3">
    <source>
        <dbReference type="PROSITE" id="PS51186"/>
    </source>
</evidence>
<keyword evidence="1 4" id="KW-0808">Transferase</keyword>
<evidence type="ECO:0000256" key="1">
    <source>
        <dbReference type="ARBA" id="ARBA00022679"/>
    </source>
</evidence>
<dbReference type="EMBL" id="SZNK01000001">
    <property type="protein sequence ID" value="TKI55093.1"/>
    <property type="molecule type" value="Genomic_DNA"/>
</dbReference>
<keyword evidence="5" id="KW-1185">Reference proteome</keyword>
<evidence type="ECO:0000313" key="4">
    <source>
        <dbReference type="EMBL" id="TKI55093.1"/>
    </source>
</evidence>
<name>A0A4V5TIH5_9BACL</name>
<keyword evidence="2" id="KW-0012">Acyltransferase</keyword>
<dbReference type="Proteomes" id="UP000307841">
    <property type="component" value="Unassembled WGS sequence"/>
</dbReference>
<sequence>MQDIIVRPYTPAVLDELQEIEKKMRKRFPDFPTWANWVYLHKPELKPDNMYVAYKDRKAIGYGHLIPRFAHANDPAHVPNTIYLDMVASLEAEQPERVLDALYEALKARVGEMLVEVLPRKTELCIQHYATVHPILEYAAGQGFERVESYRLLQRDLNMKIPDRLVHGDLEIREWKLETLADKEKFLAANKLAFPEESATLEQLEGIVSIPNFTTFTVFTPANEVAGVIMVRAEDATVGFIENMFVLPEFRGHGLAEALVARGMLYLLEQGFQSVLLHVAAPNVPACNLYQKAGFEIVKEQIEIRRDWNAQ</sequence>
<feature type="domain" description="N-acetyltransferase" evidence="3">
    <location>
        <begin position="4"/>
        <end position="164"/>
    </location>
</feature>
<dbReference type="CDD" id="cd04301">
    <property type="entry name" value="NAT_SF"/>
    <property type="match status" value="1"/>
</dbReference>
<organism evidence="4 5">
    <name type="scientific">Brevibacillus antibioticus</name>
    <dbReference type="NCBI Taxonomy" id="2570228"/>
    <lineage>
        <taxon>Bacteria</taxon>
        <taxon>Bacillati</taxon>
        <taxon>Bacillota</taxon>
        <taxon>Bacilli</taxon>
        <taxon>Bacillales</taxon>
        <taxon>Paenibacillaceae</taxon>
        <taxon>Brevibacillus</taxon>
    </lineage>
</organism>
<evidence type="ECO:0000313" key="5">
    <source>
        <dbReference type="Proteomes" id="UP000307841"/>
    </source>
</evidence>
<dbReference type="InterPro" id="IPR016181">
    <property type="entry name" value="Acyl_CoA_acyltransferase"/>
</dbReference>
<dbReference type="PANTHER" id="PTHR43420">
    <property type="entry name" value="ACETYLTRANSFERASE"/>
    <property type="match status" value="1"/>
</dbReference>
<protein>
    <submittedName>
        <fullName evidence="4">GNAT family N-acetyltransferase</fullName>
    </submittedName>
</protein>
<accession>A0A4V5TIH5</accession>
<dbReference type="RefSeq" id="WP_137028472.1">
    <property type="nucleotide sequence ID" value="NZ_SZNK01000001.1"/>
</dbReference>
<dbReference type="SUPFAM" id="SSF55729">
    <property type="entry name" value="Acyl-CoA N-acyltransferases (Nat)"/>
    <property type="match status" value="1"/>
</dbReference>
<proteinExistence type="predicted"/>
<dbReference type="PROSITE" id="PS51186">
    <property type="entry name" value="GNAT"/>
    <property type="match status" value="2"/>
</dbReference>
<dbReference type="PANTHER" id="PTHR43420:SF44">
    <property type="entry name" value="ACETYLTRANSFERASE YPEA"/>
    <property type="match status" value="1"/>
</dbReference>